<dbReference type="PANTHER" id="PTHR14398">
    <property type="entry name" value="RNA RECOGNITION RRM/RNP DOMAIN"/>
    <property type="match status" value="1"/>
</dbReference>
<feature type="compositionally biased region" description="Low complexity" evidence="3">
    <location>
        <begin position="157"/>
        <end position="173"/>
    </location>
</feature>
<dbReference type="OrthoDB" id="443401at2759"/>
<dbReference type="AlphaFoldDB" id="A0A6G1J120"/>
<evidence type="ECO:0000256" key="3">
    <source>
        <dbReference type="SAM" id="MobiDB-lite"/>
    </source>
</evidence>
<evidence type="ECO:0000313" key="6">
    <source>
        <dbReference type="Proteomes" id="UP000799291"/>
    </source>
</evidence>
<dbReference type="Pfam" id="PF01480">
    <property type="entry name" value="PWI"/>
    <property type="match status" value="1"/>
</dbReference>
<evidence type="ECO:0000313" key="5">
    <source>
        <dbReference type="EMBL" id="KAF2684088.1"/>
    </source>
</evidence>
<dbReference type="GO" id="GO:0005634">
    <property type="term" value="C:nucleus"/>
    <property type="evidence" value="ECO:0007669"/>
    <property type="project" value="TreeGrafter"/>
</dbReference>
<name>A0A6G1J120_9PLEO</name>
<feature type="compositionally biased region" description="Acidic residues" evidence="3">
    <location>
        <begin position="647"/>
        <end position="659"/>
    </location>
</feature>
<reference evidence="5" key="1">
    <citation type="journal article" date="2020" name="Stud. Mycol.">
        <title>101 Dothideomycetes genomes: a test case for predicting lifestyles and emergence of pathogens.</title>
        <authorList>
            <person name="Haridas S."/>
            <person name="Albert R."/>
            <person name="Binder M."/>
            <person name="Bloem J."/>
            <person name="Labutti K."/>
            <person name="Salamov A."/>
            <person name="Andreopoulos B."/>
            <person name="Baker S."/>
            <person name="Barry K."/>
            <person name="Bills G."/>
            <person name="Bluhm B."/>
            <person name="Cannon C."/>
            <person name="Castanera R."/>
            <person name="Culley D."/>
            <person name="Daum C."/>
            <person name="Ezra D."/>
            <person name="Gonzalez J."/>
            <person name="Henrissat B."/>
            <person name="Kuo A."/>
            <person name="Liang C."/>
            <person name="Lipzen A."/>
            <person name="Lutzoni F."/>
            <person name="Magnuson J."/>
            <person name="Mondo S."/>
            <person name="Nolan M."/>
            <person name="Ohm R."/>
            <person name="Pangilinan J."/>
            <person name="Park H.-J."/>
            <person name="Ramirez L."/>
            <person name="Alfaro M."/>
            <person name="Sun H."/>
            <person name="Tritt A."/>
            <person name="Yoshinaga Y."/>
            <person name="Zwiers L.-H."/>
            <person name="Turgeon B."/>
            <person name="Goodwin S."/>
            <person name="Spatafora J."/>
            <person name="Crous P."/>
            <person name="Grigoriev I."/>
        </authorList>
    </citation>
    <scope>NUCLEOTIDE SEQUENCE</scope>
    <source>
        <strain evidence="5">CBS 122367</strain>
    </source>
</reference>
<sequence>MEEATQSASGATAIVDERDRGPLKTWLEPKLAAICNSESSILAEYVIALINNNEVLAKAKKACVSELQEFLHEHTEAFVNETVHAIETRSWTKDLPKQGKKAHIPVPKRPAVALAPSSAPVPSVAATSTELHRPSLALDSNVRTFHPRTSAPAKPLATVSSSSAPNSTNAPPSRFTAPFLSRGQANEDNTQVGRGGKSRKRRRDDQDISRTSNGQSASQDGAPRVERPRKKMAGRERVVGQGESGANRRTLATAVPGSMPALPPLPPMAHPRNFPISPGGDFPFDPTLLTMMASSLTPAIPQFPTLSMGRGQHLGGQPARCNVFDTIGICYLGPLCPLDHSLMPALPQDDANNNSIDINSTGVQNAKQGKSGRRLIGASGAPPGDLTRRQAEAQKAFEDRRTKAADVEAKKKEIRQKLKMTVSEKRAVERKLNEKLRERGMESINKNAPTFSHLDLASMQAQAQNLHARPDPTPNTGAGGYHATPYRSLIGRGRGPSQGRGRGRGAGVRRGGVLRVDFRSKRVAIAAAEFGSRRDVVVRQRLSHFAGCNNIYPHPDDPETLIASFDERWQAEAFHRDAINNLRIAGTDLTWVPNDVLSPAKSAEGKTSAPQREADDKATKTEEIEIKVEDSEARIKVEEVSEHGDVEPDLDVAEEDQWV</sequence>
<evidence type="ECO:0000256" key="2">
    <source>
        <dbReference type="SAM" id="Coils"/>
    </source>
</evidence>
<feature type="coiled-coil region" evidence="2">
    <location>
        <begin position="404"/>
        <end position="431"/>
    </location>
</feature>
<dbReference type="InterPro" id="IPR045137">
    <property type="entry name" value="RBM26/27"/>
</dbReference>
<dbReference type="GO" id="GO:0003723">
    <property type="term" value="F:RNA binding"/>
    <property type="evidence" value="ECO:0007669"/>
    <property type="project" value="UniProtKB-KW"/>
</dbReference>
<accession>A0A6G1J120</accession>
<evidence type="ECO:0000259" key="4">
    <source>
        <dbReference type="Pfam" id="PF01480"/>
    </source>
</evidence>
<keyword evidence="1" id="KW-0694">RNA-binding</keyword>
<dbReference type="InterPro" id="IPR002483">
    <property type="entry name" value="PWI_dom"/>
</dbReference>
<feature type="region of interest" description="Disordered" evidence="3">
    <location>
        <begin position="135"/>
        <end position="249"/>
    </location>
</feature>
<dbReference type="PANTHER" id="PTHR14398:SF0">
    <property type="entry name" value="ZINC FINGER PROTEIN SWM"/>
    <property type="match status" value="1"/>
</dbReference>
<dbReference type="Proteomes" id="UP000799291">
    <property type="component" value="Unassembled WGS sequence"/>
</dbReference>
<dbReference type="EMBL" id="MU005582">
    <property type="protein sequence ID" value="KAF2684088.1"/>
    <property type="molecule type" value="Genomic_DNA"/>
</dbReference>
<feature type="compositionally biased region" description="Basic and acidic residues" evidence="3">
    <location>
        <begin position="612"/>
        <end position="646"/>
    </location>
</feature>
<dbReference type="Gene3D" id="1.20.1390.10">
    <property type="entry name" value="PWI domain"/>
    <property type="match status" value="1"/>
</dbReference>
<feature type="domain" description="PWI" evidence="4">
    <location>
        <begin position="23"/>
        <end position="81"/>
    </location>
</feature>
<protein>
    <recommendedName>
        <fullName evidence="4">PWI domain-containing protein</fullName>
    </recommendedName>
</protein>
<feature type="region of interest" description="Disordered" evidence="3">
    <location>
        <begin position="486"/>
        <end position="508"/>
    </location>
</feature>
<gene>
    <name evidence="5" type="ORF">K458DRAFT_418403</name>
</gene>
<keyword evidence="2" id="KW-0175">Coiled coil</keyword>
<evidence type="ECO:0000256" key="1">
    <source>
        <dbReference type="ARBA" id="ARBA00022884"/>
    </source>
</evidence>
<feature type="region of interest" description="Disordered" evidence="3">
    <location>
        <begin position="353"/>
        <end position="390"/>
    </location>
</feature>
<feature type="compositionally biased region" description="Gly residues" evidence="3">
    <location>
        <begin position="492"/>
        <end position="508"/>
    </location>
</feature>
<proteinExistence type="predicted"/>
<organism evidence="5 6">
    <name type="scientific">Lentithecium fluviatile CBS 122367</name>
    <dbReference type="NCBI Taxonomy" id="1168545"/>
    <lineage>
        <taxon>Eukaryota</taxon>
        <taxon>Fungi</taxon>
        <taxon>Dikarya</taxon>
        <taxon>Ascomycota</taxon>
        <taxon>Pezizomycotina</taxon>
        <taxon>Dothideomycetes</taxon>
        <taxon>Pleosporomycetidae</taxon>
        <taxon>Pleosporales</taxon>
        <taxon>Massarineae</taxon>
        <taxon>Lentitheciaceae</taxon>
        <taxon>Lentithecium</taxon>
    </lineage>
</organism>
<keyword evidence="6" id="KW-1185">Reference proteome</keyword>
<feature type="region of interest" description="Disordered" evidence="3">
    <location>
        <begin position="599"/>
        <end position="659"/>
    </location>
</feature>
<feature type="compositionally biased region" description="Polar residues" evidence="3">
    <location>
        <begin position="183"/>
        <end position="192"/>
    </location>
</feature>